<accession>A0A8S4R9Y7</accession>
<dbReference type="Proteomes" id="UP000838756">
    <property type="component" value="Unassembled WGS sequence"/>
</dbReference>
<evidence type="ECO:0000256" key="1">
    <source>
        <dbReference type="SAM" id="MobiDB-lite"/>
    </source>
</evidence>
<feature type="region of interest" description="Disordered" evidence="1">
    <location>
        <begin position="420"/>
        <end position="446"/>
    </location>
</feature>
<sequence>MRRALVVLCLLARVSVQMQAVQRYFVARKTRSNSTPVASGYAYSQVGNGPPTLESFHNGHFTKQNLNVVKNATDKLLDNGIASKGTSRESHPTSVNKLWPERGNASKKHKFSPSSLMKYDSIFRTDEEDLRTDFNNVYDIWPFFFHNLQEHDYNPKIIAVETEKAIDKRFAVPKPKTEKIIPVHETVNDTDDSENKAKSDIDTKHTKIATSDNPIMGNQPFFSYVLNDYFDKTNDDDPTTFKGLTWGKEFDHEMRLQDIDTVKRKRRLEENNPHSSSEESTNTYKGHNALRESLNNKGRDGYRESEASKKGNDKRHSYDGNYEYNGENYRGFKDFVDSFANKFGLEEHDREANYNRKNNADKGEKKKGFRKVYHKDEYQEHHDFFDNTNNNENLEENGASKVHIGASEGLLRSLAGAATGNDKSKLSNAENMEKKQYETNHEDKERYNGIERELDQYRDVAKYTALSNNADYVDRLMM</sequence>
<evidence type="ECO:0000256" key="2">
    <source>
        <dbReference type="SAM" id="SignalP"/>
    </source>
</evidence>
<dbReference type="AlphaFoldDB" id="A0A8S4R9Y7"/>
<feature type="region of interest" description="Disordered" evidence="1">
    <location>
        <begin position="80"/>
        <end position="106"/>
    </location>
</feature>
<proteinExistence type="predicted"/>
<feature type="compositionally biased region" description="Basic and acidic residues" evidence="1">
    <location>
        <begin position="297"/>
        <end position="318"/>
    </location>
</feature>
<dbReference type="Pfam" id="PF16009">
    <property type="entry name" value="DUF4779"/>
    <property type="match status" value="1"/>
</dbReference>
<feature type="compositionally biased region" description="Basic and acidic residues" evidence="1">
    <location>
        <begin position="431"/>
        <end position="446"/>
    </location>
</feature>
<feature type="compositionally biased region" description="Low complexity" evidence="1">
    <location>
        <begin position="273"/>
        <end position="282"/>
    </location>
</feature>
<feature type="signal peptide" evidence="2">
    <location>
        <begin position="1"/>
        <end position="20"/>
    </location>
</feature>
<name>A0A8S4R9Y7_9NEOP</name>
<protein>
    <submittedName>
        <fullName evidence="3">Jg1221 protein</fullName>
    </submittedName>
</protein>
<organism evidence="3 4">
    <name type="scientific">Pararge aegeria aegeria</name>
    <dbReference type="NCBI Taxonomy" id="348720"/>
    <lineage>
        <taxon>Eukaryota</taxon>
        <taxon>Metazoa</taxon>
        <taxon>Ecdysozoa</taxon>
        <taxon>Arthropoda</taxon>
        <taxon>Hexapoda</taxon>
        <taxon>Insecta</taxon>
        <taxon>Pterygota</taxon>
        <taxon>Neoptera</taxon>
        <taxon>Endopterygota</taxon>
        <taxon>Lepidoptera</taxon>
        <taxon>Glossata</taxon>
        <taxon>Ditrysia</taxon>
        <taxon>Papilionoidea</taxon>
        <taxon>Nymphalidae</taxon>
        <taxon>Satyrinae</taxon>
        <taxon>Satyrini</taxon>
        <taxon>Parargina</taxon>
        <taxon>Pararge</taxon>
    </lineage>
</organism>
<dbReference type="OrthoDB" id="7464143at2759"/>
<feature type="region of interest" description="Disordered" evidence="1">
    <location>
        <begin position="261"/>
        <end position="319"/>
    </location>
</feature>
<evidence type="ECO:0000313" key="4">
    <source>
        <dbReference type="Proteomes" id="UP000838756"/>
    </source>
</evidence>
<reference evidence="3" key="1">
    <citation type="submission" date="2022-03" db="EMBL/GenBank/DDBJ databases">
        <authorList>
            <person name="Lindestad O."/>
        </authorList>
    </citation>
    <scope>NUCLEOTIDE SEQUENCE</scope>
</reference>
<comment type="caution">
    <text evidence="3">The sequence shown here is derived from an EMBL/GenBank/DDBJ whole genome shotgun (WGS) entry which is preliminary data.</text>
</comment>
<dbReference type="InterPro" id="IPR031959">
    <property type="entry name" value="DUF4779"/>
</dbReference>
<feature type="compositionally biased region" description="Basic and acidic residues" evidence="1">
    <location>
        <begin position="261"/>
        <end position="272"/>
    </location>
</feature>
<keyword evidence="4" id="KW-1185">Reference proteome</keyword>
<evidence type="ECO:0000313" key="3">
    <source>
        <dbReference type="EMBL" id="CAH2232902.1"/>
    </source>
</evidence>
<dbReference type="EMBL" id="CAKXAJ010024922">
    <property type="protein sequence ID" value="CAH2232902.1"/>
    <property type="molecule type" value="Genomic_DNA"/>
</dbReference>
<feature type="chain" id="PRO_5035943310" evidence="2">
    <location>
        <begin position="21"/>
        <end position="478"/>
    </location>
</feature>
<gene>
    <name evidence="3" type="primary">jg1221</name>
    <name evidence="3" type="ORF">PAEG_LOCUS11074</name>
</gene>
<keyword evidence="2" id="KW-0732">Signal</keyword>